<dbReference type="PIRSF" id="PIRSF006060">
    <property type="entry name" value="AA_transporter"/>
    <property type="match status" value="1"/>
</dbReference>
<proteinExistence type="predicted"/>
<feature type="transmembrane region" description="Helical" evidence="7">
    <location>
        <begin position="75"/>
        <end position="92"/>
    </location>
</feature>
<dbReference type="Gene3D" id="1.20.1740.10">
    <property type="entry name" value="Amino acid/polyamine transporter I"/>
    <property type="match status" value="2"/>
</dbReference>
<evidence type="ECO:0000256" key="4">
    <source>
        <dbReference type="ARBA" id="ARBA00022970"/>
    </source>
</evidence>
<keyword evidence="3 7" id="KW-0812">Transmembrane</keyword>
<dbReference type="PANTHER" id="PTHR43341:SF9">
    <property type="entry name" value="DICARBOXYLIC AMINO ACID PERMEASE"/>
    <property type="match status" value="1"/>
</dbReference>
<protein>
    <recommendedName>
        <fullName evidence="8">Amino acid permease/ SLC12A domain-containing protein</fullName>
    </recommendedName>
</protein>
<dbReference type="STRING" id="105984.A0A427XIE7"/>
<evidence type="ECO:0000313" key="10">
    <source>
        <dbReference type="Proteomes" id="UP000279236"/>
    </source>
</evidence>
<dbReference type="GO" id="GO:0016020">
    <property type="term" value="C:membrane"/>
    <property type="evidence" value="ECO:0007669"/>
    <property type="project" value="UniProtKB-SubCell"/>
</dbReference>
<keyword evidence="6 7" id="KW-0472">Membrane</keyword>
<evidence type="ECO:0000256" key="5">
    <source>
        <dbReference type="ARBA" id="ARBA00022989"/>
    </source>
</evidence>
<dbReference type="OrthoDB" id="10062876at2759"/>
<organism evidence="9 10">
    <name type="scientific">Apiotrichum porosum</name>
    <dbReference type="NCBI Taxonomy" id="105984"/>
    <lineage>
        <taxon>Eukaryota</taxon>
        <taxon>Fungi</taxon>
        <taxon>Dikarya</taxon>
        <taxon>Basidiomycota</taxon>
        <taxon>Agaricomycotina</taxon>
        <taxon>Tremellomycetes</taxon>
        <taxon>Trichosporonales</taxon>
        <taxon>Trichosporonaceae</taxon>
        <taxon>Apiotrichum</taxon>
    </lineage>
</organism>
<feature type="transmembrane region" description="Helical" evidence="7">
    <location>
        <begin position="269"/>
        <end position="291"/>
    </location>
</feature>
<accession>A0A427XIE7</accession>
<dbReference type="PANTHER" id="PTHR43341">
    <property type="entry name" value="AMINO ACID PERMEASE"/>
    <property type="match status" value="1"/>
</dbReference>
<dbReference type="InterPro" id="IPR050524">
    <property type="entry name" value="APC_YAT"/>
</dbReference>
<keyword evidence="4" id="KW-0029">Amino-acid transport</keyword>
<keyword evidence="5 7" id="KW-1133">Transmembrane helix</keyword>
<dbReference type="GO" id="GO:0015171">
    <property type="term" value="F:amino acid transmembrane transporter activity"/>
    <property type="evidence" value="ECO:0007669"/>
    <property type="project" value="TreeGrafter"/>
</dbReference>
<feature type="domain" description="Amino acid permease/ SLC12A" evidence="8">
    <location>
        <begin position="48"/>
        <end position="87"/>
    </location>
</feature>
<name>A0A427XIE7_9TREE</name>
<keyword evidence="10" id="KW-1185">Reference proteome</keyword>
<evidence type="ECO:0000256" key="6">
    <source>
        <dbReference type="ARBA" id="ARBA00023136"/>
    </source>
</evidence>
<feature type="transmembrane region" description="Helical" evidence="7">
    <location>
        <begin position="189"/>
        <end position="209"/>
    </location>
</feature>
<evidence type="ECO:0000313" key="9">
    <source>
        <dbReference type="EMBL" id="RSH78553.1"/>
    </source>
</evidence>
<evidence type="ECO:0000256" key="7">
    <source>
        <dbReference type="SAM" id="Phobius"/>
    </source>
</evidence>
<gene>
    <name evidence="9" type="ORF">EHS24_002279</name>
</gene>
<evidence type="ECO:0000256" key="3">
    <source>
        <dbReference type="ARBA" id="ARBA00022692"/>
    </source>
</evidence>
<feature type="transmembrane region" description="Helical" evidence="7">
    <location>
        <begin position="518"/>
        <end position="535"/>
    </location>
</feature>
<dbReference type="AlphaFoldDB" id="A0A427XIE7"/>
<dbReference type="FunFam" id="1.20.1740.10:FF:000006">
    <property type="entry name" value="General amino acid permease"/>
    <property type="match status" value="1"/>
</dbReference>
<dbReference type="EMBL" id="RSCE01000012">
    <property type="protein sequence ID" value="RSH78553.1"/>
    <property type="molecule type" value="Genomic_DNA"/>
</dbReference>
<feature type="transmembrane region" description="Helical" evidence="7">
    <location>
        <begin position="215"/>
        <end position="235"/>
    </location>
</feature>
<feature type="domain" description="Amino acid permease/ SLC12A" evidence="8">
    <location>
        <begin position="121"/>
        <end position="542"/>
    </location>
</feature>
<dbReference type="RefSeq" id="XP_028473700.1">
    <property type="nucleotide sequence ID" value="XM_028618022.1"/>
</dbReference>
<dbReference type="Proteomes" id="UP000279236">
    <property type="component" value="Unassembled WGS sequence"/>
</dbReference>
<dbReference type="Pfam" id="PF00324">
    <property type="entry name" value="AA_permease"/>
    <property type="match status" value="2"/>
</dbReference>
<dbReference type="InterPro" id="IPR004841">
    <property type="entry name" value="AA-permease/SLC12A_dom"/>
</dbReference>
<evidence type="ECO:0000259" key="8">
    <source>
        <dbReference type="Pfam" id="PF00324"/>
    </source>
</evidence>
<sequence>MSHYDNKNHFTGDPLYDHEKDQYAQDVTVEVIEPKAEETHRSLKPRQISMIAIGGAIGTGLVIGSGTSIARSGPASVFLAYIVMGAVARYGVGRGQGDSGERPDLKSNRIECGADGISSCFGVMTSLGEMSTKFPSKKGFAGHATRCVDPAYGFCTALVYLCKYLFLSPNQIVAGSLVIRYWNAEINGAAWVTILICFVVAINCLGIKWFGEVEFWLSLIKIITLTGLIILGLIIDLGGVSTQPRLGFHYWKDGKAFKPYKKTGAMGEFLGFVNALVLALFAYMGTELIGVTVGEAKNPRKTVPSAIKKTFYRILFFYIFCILIVGMIVDSSGPALQAAVKKGTGGGAAASPWVVAIVEAKIKVLPSIINACILIFTISAANSDQYIASRTLYGMARDGNAPAIFTRCTKRGVPWVAFIFTGCFMCLAYLVASNDGLTIFNYFTASVTICGALSWISILASHIAMMRGMKAQGISRDTLPYKAPFQPYYAICCLVLTVLIAIFKGFDAFFHPFDYKSFITHYITVPVYIIGYFGYKFVRKTSYVRVDEMDLSSGGREFWDCEDDEEEEAAYKAMSFKQKLIWNLKNW</sequence>
<feature type="transmembrane region" description="Helical" evidence="7">
    <location>
        <begin position="487"/>
        <end position="506"/>
    </location>
</feature>
<comment type="caution">
    <text evidence="9">The sequence shown here is derived from an EMBL/GenBank/DDBJ whole genome shotgun (WGS) entry which is preliminary data.</text>
</comment>
<evidence type="ECO:0000256" key="2">
    <source>
        <dbReference type="ARBA" id="ARBA00022448"/>
    </source>
</evidence>
<dbReference type="GeneID" id="39586822"/>
<reference evidence="9 10" key="1">
    <citation type="submission" date="2018-11" db="EMBL/GenBank/DDBJ databases">
        <title>Genome sequence of Apiotrichum porosum DSM 27194.</title>
        <authorList>
            <person name="Aliyu H."/>
            <person name="Gorte O."/>
            <person name="Ochsenreither K."/>
        </authorList>
    </citation>
    <scope>NUCLEOTIDE SEQUENCE [LARGE SCALE GENOMIC DNA]</scope>
    <source>
        <strain evidence="9 10">DSM 27194</strain>
    </source>
</reference>
<feature type="transmembrane region" description="Helical" evidence="7">
    <location>
        <begin position="443"/>
        <end position="466"/>
    </location>
</feature>
<feature type="transmembrane region" description="Helical" evidence="7">
    <location>
        <begin position="48"/>
        <end position="69"/>
    </location>
</feature>
<feature type="transmembrane region" description="Helical" evidence="7">
    <location>
        <begin position="311"/>
        <end position="329"/>
    </location>
</feature>
<comment type="subcellular location">
    <subcellularLocation>
        <location evidence="1">Membrane</location>
        <topology evidence="1">Multi-pass membrane protein</topology>
    </subcellularLocation>
</comment>
<evidence type="ECO:0000256" key="1">
    <source>
        <dbReference type="ARBA" id="ARBA00004141"/>
    </source>
</evidence>
<feature type="transmembrane region" description="Helical" evidence="7">
    <location>
        <begin position="412"/>
        <end position="431"/>
    </location>
</feature>
<keyword evidence="2" id="KW-0813">Transport</keyword>